<keyword evidence="2" id="KW-0547">Nucleotide-binding</keyword>
<dbReference type="Pfam" id="PF00005">
    <property type="entry name" value="ABC_tran"/>
    <property type="match status" value="1"/>
</dbReference>
<dbReference type="InterPro" id="IPR027417">
    <property type="entry name" value="P-loop_NTPase"/>
</dbReference>
<sequence>MIRVENLEKYYDRHKKNEKHVLQEINLELPSHGLIAVVGESGCGKTTLLRCISGLDCFDDGRMVYEGKHVIMPRKNSMEEYRNRNIAFVFRNEYMREELTVLENVRMALVPYELSGEEEQERIRLTLEAVGMEKYKNRRLEYLSGGQMQRVAVARAFVTCPRIIFADEPTGNLDEENTIRIMQLLRAFSEKALVVLVSHEQNMVKGFADRIIHLEEGRIVSDRENNAAEQIRRMEWKDIYLGEYRRTQQKLEHLQVQFYEQEEEMQEETEQENTAQENTIQIIHRNHKFFVKGTGEEEIILLKDSDCKVVDGLRPEYMDTLEGQELGLESISQAFRQHYRLPELLKVSAGLSEGHGRWLFMRLTLLLFTVVTFLIFTDYRSRDSLNKLALQTTDSHLVTFDFSQGGFTRSGIELFYDQYLTAGGYSDIMPALNDTMNVQYDGYLQLSGHLCKVQDFSMISVKEISTVDIQYGRMPKNRNEIVVDRWLLKRARQDNNILRELFLDDKQFLGQKVSFVTGNPVTIVGIGSRDEPSVYGSDTLRLSMAYELPSLITAEEISALYPKKYKDLYLNDNEVLVSERILAQAEGASDKEKKETILKTLKDLTGWECYIAGTFSEEGYDYIIPEGFCYDISREKAIQDHKCYAYAESPQKMIAQIRKDMERGKDKFPVVMQQTTQEQFQKALEEKHSMLRMDYEYLIAFVAVVFVVILVLIWFQILSQRKEMIVSQFVGIRRSVLWRMKMLYALRNTSFVCLPVVMICWIVVQIMSSIPSFNYFVDMTWWIALIFGGVLTGLVTVAYGAVWKCNLPGFPLRYTE</sequence>
<keyword evidence="8" id="KW-1185">Reference proteome</keyword>
<dbReference type="InterPro" id="IPR003439">
    <property type="entry name" value="ABC_transporter-like_ATP-bd"/>
</dbReference>
<keyword evidence="5" id="KW-1133">Transmembrane helix</keyword>
<dbReference type="RefSeq" id="WP_249298478.1">
    <property type="nucleotide sequence ID" value="NZ_JACRSX010000022.1"/>
</dbReference>
<evidence type="ECO:0000256" key="2">
    <source>
        <dbReference type="ARBA" id="ARBA00022741"/>
    </source>
</evidence>
<feature type="coiled-coil region" evidence="4">
    <location>
        <begin position="244"/>
        <end position="279"/>
    </location>
</feature>
<protein>
    <submittedName>
        <fullName evidence="7">ABC transporter ATP-binding protein</fullName>
    </submittedName>
</protein>
<proteinExistence type="predicted"/>
<feature type="transmembrane region" description="Helical" evidence="5">
    <location>
        <begin position="697"/>
        <end position="717"/>
    </location>
</feature>
<dbReference type="InterPro" id="IPR015854">
    <property type="entry name" value="ABC_transpr_LolD-like"/>
</dbReference>
<dbReference type="PROSITE" id="PS50893">
    <property type="entry name" value="ABC_TRANSPORTER_2"/>
    <property type="match status" value="1"/>
</dbReference>
<keyword evidence="1" id="KW-0813">Transport</keyword>
<dbReference type="GO" id="GO:0005524">
    <property type="term" value="F:ATP binding"/>
    <property type="evidence" value="ECO:0007669"/>
    <property type="project" value="UniProtKB-KW"/>
</dbReference>
<dbReference type="InterPro" id="IPR017871">
    <property type="entry name" value="ABC_transporter-like_CS"/>
</dbReference>
<dbReference type="CDD" id="cd03255">
    <property type="entry name" value="ABC_MJ0796_LolCDE_FtsE"/>
    <property type="match status" value="1"/>
</dbReference>
<dbReference type="Proteomes" id="UP000606193">
    <property type="component" value="Unassembled WGS sequence"/>
</dbReference>
<dbReference type="EMBL" id="JACRSX010000022">
    <property type="protein sequence ID" value="MBC8563428.1"/>
    <property type="molecule type" value="Genomic_DNA"/>
</dbReference>
<evidence type="ECO:0000256" key="5">
    <source>
        <dbReference type="SAM" id="Phobius"/>
    </source>
</evidence>
<reference evidence="7 8" key="1">
    <citation type="submission" date="2020-08" db="EMBL/GenBank/DDBJ databases">
        <title>Genome public.</title>
        <authorList>
            <person name="Liu C."/>
            <person name="Sun Q."/>
        </authorList>
    </citation>
    <scope>NUCLEOTIDE SEQUENCE [LARGE SCALE GENOMIC DNA]</scope>
    <source>
        <strain evidence="7 8">NSJ-37</strain>
    </source>
</reference>
<keyword evidence="5" id="KW-0812">Transmembrane</keyword>
<accession>A0ABR7N4A1</accession>
<feature type="transmembrane region" description="Helical" evidence="5">
    <location>
        <begin position="744"/>
        <end position="767"/>
    </location>
</feature>
<gene>
    <name evidence="7" type="ORF">H8704_12485</name>
</gene>
<keyword evidence="4" id="KW-0175">Coiled coil</keyword>
<evidence type="ECO:0000313" key="7">
    <source>
        <dbReference type="EMBL" id="MBC8563428.1"/>
    </source>
</evidence>
<evidence type="ECO:0000256" key="1">
    <source>
        <dbReference type="ARBA" id="ARBA00022448"/>
    </source>
</evidence>
<dbReference type="SUPFAM" id="SSF52540">
    <property type="entry name" value="P-loop containing nucleoside triphosphate hydrolases"/>
    <property type="match status" value="1"/>
</dbReference>
<feature type="transmembrane region" description="Helical" evidence="5">
    <location>
        <begin position="779"/>
        <end position="802"/>
    </location>
</feature>
<dbReference type="Gene3D" id="3.40.50.300">
    <property type="entry name" value="P-loop containing nucleotide triphosphate hydrolases"/>
    <property type="match status" value="1"/>
</dbReference>
<evidence type="ECO:0000256" key="4">
    <source>
        <dbReference type="SAM" id="Coils"/>
    </source>
</evidence>
<dbReference type="InterPro" id="IPR017911">
    <property type="entry name" value="MacB-like_ATP-bd"/>
</dbReference>
<dbReference type="InterPro" id="IPR003593">
    <property type="entry name" value="AAA+_ATPase"/>
</dbReference>
<keyword evidence="3 7" id="KW-0067">ATP-binding</keyword>
<evidence type="ECO:0000256" key="3">
    <source>
        <dbReference type="ARBA" id="ARBA00022840"/>
    </source>
</evidence>
<comment type="caution">
    <text evidence="7">The sequence shown here is derived from an EMBL/GenBank/DDBJ whole genome shotgun (WGS) entry which is preliminary data.</text>
</comment>
<feature type="domain" description="ABC transporter" evidence="6">
    <location>
        <begin position="2"/>
        <end position="241"/>
    </location>
</feature>
<name>A0ABR7N4A1_9FIRM</name>
<dbReference type="SMART" id="SM00382">
    <property type="entry name" value="AAA"/>
    <property type="match status" value="1"/>
</dbReference>
<evidence type="ECO:0000313" key="8">
    <source>
        <dbReference type="Proteomes" id="UP000606193"/>
    </source>
</evidence>
<dbReference type="PROSITE" id="PS00211">
    <property type="entry name" value="ABC_TRANSPORTER_1"/>
    <property type="match status" value="1"/>
</dbReference>
<organism evidence="7 8">
    <name type="scientific">Jutongia huaianensis</name>
    <dbReference type="NCBI Taxonomy" id="2763668"/>
    <lineage>
        <taxon>Bacteria</taxon>
        <taxon>Bacillati</taxon>
        <taxon>Bacillota</taxon>
        <taxon>Clostridia</taxon>
        <taxon>Lachnospirales</taxon>
        <taxon>Lachnospiraceae</taxon>
        <taxon>Jutongia</taxon>
    </lineage>
</organism>
<keyword evidence="5" id="KW-0472">Membrane</keyword>
<evidence type="ECO:0000259" key="6">
    <source>
        <dbReference type="PROSITE" id="PS50893"/>
    </source>
</evidence>
<dbReference type="PANTHER" id="PTHR24220">
    <property type="entry name" value="IMPORT ATP-BINDING PROTEIN"/>
    <property type="match status" value="1"/>
</dbReference>